<organism evidence="2 3">
    <name type="scientific">Exophiala mesophila</name>
    <name type="common">Black yeast-like fungus</name>
    <dbReference type="NCBI Taxonomy" id="212818"/>
    <lineage>
        <taxon>Eukaryota</taxon>
        <taxon>Fungi</taxon>
        <taxon>Dikarya</taxon>
        <taxon>Ascomycota</taxon>
        <taxon>Pezizomycotina</taxon>
        <taxon>Eurotiomycetes</taxon>
        <taxon>Chaetothyriomycetidae</taxon>
        <taxon>Chaetothyriales</taxon>
        <taxon>Herpotrichiellaceae</taxon>
        <taxon>Exophiala</taxon>
    </lineage>
</organism>
<protein>
    <recommendedName>
        <fullName evidence="4">Transcription factor domain-containing protein</fullName>
    </recommendedName>
</protein>
<feature type="compositionally biased region" description="Basic and acidic residues" evidence="1">
    <location>
        <begin position="117"/>
        <end position="126"/>
    </location>
</feature>
<feature type="region of interest" description="Disordered" evidence="1">
    <location>
        <begin position="665"/>
        <end position="684"/>
    </location>
</feature>
<feature type="compositionally biased region" description="Low complexity" evidence="1">
    <location>
        <begin position="486"/>
        <end position="497"/>
    </location>
</feature>
<comment type="caution">
    <text evidence="2">The sequence shown here is derived from an EMBL/GenBank/DDBJ whole genome shotgun (WGS) entry which is preliminary data.</text>
</comment>
<feature type="region of interest" description="Disordered" evidence="1">
    <location>
        <begin position="109"/>
        <end position="128"/>
    </location>
</feature>
<dbReference type="VEuPathDB" id="FungiDB:PV10_03677"/>
<reference evidence="2 3" key="1">
    <citation type="submission" date="2017-03" db="EMBL/GenBank/DDBJ databases">
        <title>Genomes of endolithic fungi from Antarctica.</title>
        <authorList>
            <person name="Coleine C."/>
            <person name="Masonjones S."/>
            <person name="Stajich J.E."/>
        </authorList>
    </citation>
    <scope>NUCLEOTIDE SEQUENCE [LARGE SCALE GENOMIC DNA]</scope>
    <source>
        <strain evidence="2 3">CCFEE 6314</strain>
    </source>
</reference>
<evidence type="ECO:0000256" key="1">
    <source>
        <dbReference type="SAM" id="MobiDB-lite"/>
    </source>
</evidence>
<dbReference type="Proteomes" id="UP000288859">
    <property type="component" value="Unassembled WGS sequence"/>
</dbReference>
<name>A0A438NJC9_EXOME</name>
<feature type="compositionally biased region" description="Polar residues" evidence="1">
    <location>
        <begin position="668"/>
        <end position="677"/>
    </location>
</feature>
<dbReference type="EMBL" id="NAJM01000001">
    <property type="protein sequence ID" value="RVX75847.1"/>
    <property type="molecule type" value="Genomic_DNA"/>
</dbReference>
<feature type="region of interest" description="Disordered" evidence="1">
    <location>
        <begin position="475"/>
        <end position="500"/>
    </location>
</feature>
<accession>A0A438NJC9</accession>
<proteinExistence type="predicted"/>
<feature type="region of interest" description="Disordered" evidence="1">
    <location>
        <begin position="629"/>
        <end position="655"/>
    </location>
</feature>
<evidence type="ECO:0000313" key="2">
    <source>
        <dbReference type="EMBL" id="RVX75847.1"/>
    </source>
</evidence>
<sequence>MNNEIDNMGIDVLLEAVRESLPADGIAAGPLLSSLDFQSLDNDTNMSLSSYDPFLMTFDDNSYQLMPQPREDLYHIIGETYVAPSTEYDLPVWTGCLDSPTLDVANRAVPSPATRSRAPDYTRSESIDQTTEAQLQNRLTTAYAMLRLYTTSERPTRPLSPRSDSTRDHYLQELGRLSPVPCDRLIINTFVGLFQVYIAPTLPCFCGRTVDSSTPEEVYLAMAAIGGLYCEAPKSEVIAKWLFHTAQRKLLSMLHSSASHSSERRWTFMQSYILLETFAYVGANKRILLLFEVFHNDVIQAFRAFRGDIDGHGYPSGARELIADTVYLLECYRVVLLQQPPSLYPGSILGALTSTNYGAEDERRKLLRAMTSRDTQKVSIGTENISIQSLSVLSILASHGRLLPGSLLGPLKLQTGHTNVSSSGWQQEYFELALQRWHDLHTTPPTYNARLLFHLIHLSFYCSFTEIEREARASLETKRSREHQVSESTQNNTTSTSRLDSARATMQRCFQSQENMEKSRWHACRILDTASHVELASVSHPHGKVHLRQEASKARHGEPIYFPHAIYHSAMVIYLSSTLQETLPELNLEEQLGGILVASAAQKAMSLLSRSASRVSGITSIMDRKEFTTYKQPQSDRKTLDALESKNKAKDDKIQQAKIAAKKIDAKTMNQLSSSGRRAQDRRK</sequence>
<evidence type="ECO:0008006" key="4">
    <source>
        <dbReference type="Google" id="ProtNLM"/>
    </source>
</evidence>
<dbReference type="OrthoDB" id="10018191at2759"/>
<dbReference type="AlphaFoldDB" id="A0A438NJC9"/>
<evidence type="ECO:0000313" key="3">
    <source>
        <dbReference type="Proteomes" id="UP000288859"/>
    </source>
</evidence>
<gene>
    <name evidence="2" type="ORF">B0A52_00204</name>
</gene>
<feature type="compositionally biased region" description="Basic and acidic residues" evidence="1">
    <location>
        <begin position="475"/>
        <end position="485"/>
    </location>
</feature>